<dbReference type="Proteomes" id="UP000465035">
    <property type="component" value="Chromosome"/>
</dbReference>
<gene>
    <name evidence="1" type="ORF">GQR93_11910</name>
</gene>
<dbReference type="InterPro" id="IPR008914">
    <property type="entry name" value="PEBP"/>
</dbReference>
<dbReference type="AlphaFoldDB" id="A0A6P1EB62"/>
<protein>
    <submittedName>
        <fullName evidence="1">YbhB/YbcL family Raf kinase inhibitor-like protein</fullName>
    </submittedName>
</protein>
<organism evidence="1 2">
    <name type="scientific">Lentilactobacillus hilgardii</name>
    <name type="common">Lactobacillus hilgardii</name>
    <dbReference type="NCBI Taxonomy" id="1588"/>
    <lineage>
        <taxon>Bacteria</taxon>
        <taxon>Bacillati</taxon>
        <taxon>Bacillota</taxon>
        <taxon>Bacilli</taxon>
        <taxon>Lactobacillales</taxon>
        <taxon>Lactobacillaceae</taxon>
        <taxon>Lentilactobacillus</taxon>
    </lineage>
</organism>
<dbReference type="SUPFAM" id="SSF49777">
    <property type="entry name" value="PEBP-like"/>
    <property type="match status" value="1"/>
</dbReference>
<dbReference type="SMR" id="A0A6P1EB62"/>
<name>A0A6P1EB62_LENHI</name>
<dbReference type="PANTHER" id="PTHR30289">
    <property type="entry name" value="UNCHARACTERIZED PROTEIN YBCL-RELATED"/>
    <property type="match status" value="1"/>
</dbReference>
<sequence>MDIKVPLTKGFLPDKYAKHTAPANIANGSPIISFPIQITGVPKEAKSLALTLIDWDAVPVSGFPWIHWIAANISPDVLEIPEDNSRNLTVPMVQGRNSTAGGLVGNNDPDTAWHYNGPNPPDKVHNYHLSVFALDSELPLKNGFWLNELQDAMRGHILDTAEIVLPSQN</sequence>
<reference evidence="1 2" key="1">
    <citation type="submission" date="2019-12" db="EMBL/GenBank/DDBJ databases">
        <title>Lactobacillus hilgardii FLUB.</title>
        <authorList>
            <person name="Gustaw K."/>
        </authorList>
    </citation>
    <scope>NUCLEOTIDE SEQUENCE [LARGE SCALE GENOMIC DNA]</scope>
    <source>
        <strain evidence="1 2">FLUB</strain>
    </source>
</reference>
<dbReference type="CDD" id="cd00865">
    <property type="entry name" value="PEBP_bact_arch"/>
    <property type="match status" value="1"/>
</dbReference>
<dbReference type="PANTHER" id="PTHR30289:SF1">
    <property type="entry name" value="PEBP (PHOSPHATIDYLETHANOLAMINE-BINDING PROTEIN) FAMILY PROTEIN"/>
    <property type="match status" value="1"/>
</dbReference>
<dbReference type="Gene3D" id="3.90.280.10">
    <property type="entry name" value="PEBP-like"/>
    <property type="match status" value="1"/>
</dbReference>
<evidence type="ECO:0000313" key="2">
    <source>
        <dbReference type="Proteomes" id="UP000465035"/>
    </source>
</evidence>
<evidence type="ECO:0000313" key="1">
    <source>
        <dbReference type="EMBL" id="QHB52845.1"/>
    </source>
</evidence>
<dbReference type="RefSeq" id="WP_004466490.1">
    <property type="nucleotide sequence ID" value="NZ_CABKOL010000104.1"/>
</dbReference>
<proteinExistence type="predicted"/>
<dbReference type="NCBIfam" id="TIGR00481">
    <property type="entry name" value="YbhB/YbcL family Raf kinase inhibitor-like protein"/>
    <property type="match status" value="1"/>
</dbReference>
<accession>A0A6P1EB62</accession>
<dbReference type="InterPro" id="IPR036610">
    <property type="entry name" value="PEBP-like_sf"/>
</dbReference>
<dbReference type="InterPro" id="IPR005247">
    <property type="entry name" value="YbhB_YbcL/LppC-like"/>
</dbReference>
<dbReference type="EMBL" id="CP047121">
    <property type="protein sequence ID" value="QHB52845.1"/>
    <property type="molecule type" value="Genomic_DNA"/>
</dbReference>
<dbReference type="Pfam" id="PF01161">
    <property type="entry name" value="PBP"/>
    <property type="match status" value="1"/>
</dbReference>
<dbReference type="GeneID" id="69059079"/>